<evidence type="ECO:0000313" key="2">
    <source>
        <dbReference type="EMBL" id="KAL0638259.1"/>
    </source>
</evidence>
<keyword evidence="3" id="KW-1185">Reference proteome</keyword>
<organism evidence="2 3">
    <name type="scientific">Discina gigas</name>
    <dbReference type="NCBI Taxonomy" id="1032678"/>
    <lineage>
        <taxon>Eukaryota</taxon>
        <taxon>Fungi</taxon>
        <taxon>Dikarya</taxon>
        <taxon>Ascomycota</taxon>
        <taxon>Pezizomycotina</taxon>
        <taxon>Pezizomycetes</taxon>
        <taxon>Pezizales</taxon>
        <taxon>Discinaceae</taxon>
        <taxon>Discina</taxon>
    </lineage>
</organism>
<feature type="compositionally biased region" description="Basic residues" evidence="1">
    <location>
        <begin position="169"/>
        <end position="183"/>
    </location>
</feature>
<comment type="caution">
    <text evidence="2">The sequence shown here is derived from an EMBL/GenBank/DDBJ whole genome shotgun (WGS) entry which is preliminary data.</text>
</comment>
<dbReference type="Proteomes" id="UP001447188">
    <property type="component" value="Unassembled WGS sequence"/>
</dbReference>
<feature type="region of interest" description="Disordered" evidence="1">
    <location>
        <begin position="152"/>
        <end position="224"/>
    </location>
</feature>
<dbReference type="EMBL" id="JBBBZM010000024">
    <property type="protein sequence ID" value="KAL0638259.1"/>
    <property type="molecule type" value="Genomic_DNA"/>
</dbReference>
<feature type="region of interest" description="Disordered" evidence="1">
    <location>
        <begin position="1"/>
        <end position="34"/>
    </location>
</feature>
<evidence type="ECO:0000313" key="3">
    <source>
        <dbReference type="Proteomes" id="UP001447188"/>
    </source>
</evidence>
<sequence>MADKAATPPVLQDSNKQFTSLLPPDWIPPSSKTPEGQRRLALVIADMISRGKNSGEHHFARVMQTMYAASLEAPPIAEILDEMVSIMLSRDQMDEIFTAGRGSMSVGRDLARFLFPRIDTTNETEDEAEVSVLDLWSMVGVLETRLDSLVRGYEQPGGSTHDTSVGSSKSRKKKNNRKKKKNRGKEPQDGEQQEQVPDGGSSSMNNESQVQQKPEPDMESSLAKGQFQSLDAVIERREALIAGMKAILEDYKRPLEGSGLDEVD</sequence>
<evidence type="ECO:0000256" key="1">
    <source>
        <dbReference type="SAM" id="MobiDB-lite"/>
    </source>
</evidence>
<gene>
    <name evidence="2" type="ORF">Q9L58_002716</name>
</gene>
<feature type="compositionally biased region" description="Polar residues" evidence="1">
    <location>
        <begin position="200"/>
        <end position="212"/>
    </location>
</feature>
<proteinExistence type="predicted"/>
<name>A0ABR3GQR7_9PEZI</name>
<protein>
    <submittedName>
        <fullName evidence="2">Uncharacterized protein</fullName>
    </submittedName>
</protein>
<accession>A0ABR3GQR7</accession>
<reference evidence="2 3" key="1">
    <citation type="submission" date="2024-02" db="EMBL/GenBank/DDBJ databases">
        <title>Discinaceae phylogenomics.</title>
        <authorList>
            <person name="Dirks A.C."/>
            <person name="James T.Y."/>
        </authorList>
    </citation>
    <scope>NUCLEOTIDE SEQUENCE [LARGE SCALE GENOMIC DNA]</scope>
    <source>
        <strain evidence="2 3">ACD0624</strain>
    </source>
</reference>